<reference evidence="1 2" key="1">
    <citation type="journal article" date="2016" name="Proc. Natl. Acad. Sci. U.S.A.">
        <title>Comparative genomics of biotechnologically important yeasts.</title>
        <authorList>
            <person name="Riley R."/>
            <person name="Haridas S."/>
            <person name="Wolfe K.H."/>
            <person name="Lopes M.R."/>
            <person name="Hittinger C.T."/>
            <person name="Goeker M."/>
            <person name="Salamov A.A."/>
            <person name="Wisecaver J.H."/>
            <person name="Long T.M."/>
            <person name="Calvey C.H."/>
            <person name="Aerts A.L."/>
            <person name="Barry K.W."/>
            <person name="Choi C."/>
            <person name="Clum A."/>
            <person name="Coughlan A.Y."/>
            <person name="Deshpande S."/>
            <person name="Douglass A.P."/>
            <person name="Hanson S.J."/>
            <person name="Klenk H.-P."/>
            <person name="LaButti K.M."/>
            <person name="Lapidus A."/>
            <person name="Lindquist E.A."/>
            <person name="Lipzen A.M."/>
            <person name="Meier-Kolthoff J.P."/>
            <person name="Ohm R.A."/>
            <person name="Otillar R.P."/>
            <person name="Pangilinan J.L."/>
            <person name="Peng Y."/>
            <person name="Rokas A."/>
            <person name="Rosa C.A."/>
            <person name="Scheuner C."/>
            <person name="Sibirny A.A."/>
            <person name="Slot J.C."/>
            <person name="Stielow J.B."/>
            <person name="Sun H."/>
            <person name="Kurtzman C.P."/>
            <person name="Blackwell M."/>
            <person name="Grigoriev I.V."/>
            <person name="Jeffries T.W."/>
        </authorList>
    </citation>
    <scope>NUCLEOTIDE SEQUENCE [LARGE SCALE GENOMIC DNA]</scope>
    <source>
        <strain evidence="1 2">NRRL Y-2026</strain>
    </source>
</reference>
<dbReference type="Gene3D" id="3.40.50.1820">
    <property type="entry name" value="alpha/beta hydrolase"/>
    <property type="match status" value="1"/>
</dbReference>
<organism evidence="1 2">
    <name type="scientific">Pichia membranifaciens NRRL Y-2026</name>
    <dbReference type="NCBI Taxonomy" id="763406"/>
    <lineage>
        <taxon>Eukaryota</taxon>
        <taxon>Fungi</taxon>
        <taxon>Dikarya</taxon>
        <taxon>Ascomycota</taxon>
        <taxon>Saccharomycotina</taxon>
        <taxon>Pichiomycetes</taxon>
        <taxon>Pichiales</taxon>
        <taxon>Pichiaceae</taxon>
        <taxon>Pichia</taxon>
    </lineage>
</organism>
<dbReference type="AlphaFoldDB" id="A0A1E3NFQ2"/>
<dbReference type="InterPro" id="IPR029058">
    <property type="entry name" value="AB_hydrolase_fold"/>
</dbReference>
<accession>A0A1E3NFQ2</accession>
<gene>
    <name evidence="1" type="ORF">PICMEDRAFT_18436</name>
</gene>
<dbReference type="EMBL" id="KV454008">
    <property type="protein sequence ID" value="ODQ44173.1"/>
    <property type="molecule type" value="Genomic_DNA"/>
</dbReference>
<name>A0A1E3NFQ2_9ASCO</name>
<evidence type="ECO:0000313" key="1">
    <source>
        <dbReference type="EMBL" id="ODQ44173.1"/>
    </source>
</evidence>
<dbReference type="PANTHER" id="PTHR31591">
    <property type="entry name" value="UPF0613 PROTEIN PB24D3.06C"/>
    <property type="match status" value="1"/>
</dbReference>
<dbReference type="InterPro" id="IPR013744">
    <property type="entry name" value="SidJ"/>
</dbReference>
<dbReference type="OrthoDB" id="10034502at2759"/>
<proteinExistence type="predicted"/>
<dbReference type="GeneID" id="30178687"/>
<dbReference type="SUPFAM" id="SSF53474">
    <property type="entry name" value="alpha/beta-Hydrolases"/>
    <property type="match status" value="1"/>
</dbReference>
<dbReference type="Proteomes" id="UP000094455">
    <property type="component" value="Unassembled WGS sequence"/>
</dbReference>
<dbReference type="PANTHER" id="PTHR31591:SF1">
    <property type="entry name" value="UPF0613 PROTEIN PB24D3.06C"/>
    <property type="match status" value="1"/>
</dbReference>
<evidence type="ECO:0008006" key="3">
    <source>
        <dbReference type="Google" id="ProtNLM"/>
    </source>
</evidence>
<protein>
    <recommendedName>
        <fullName evidence="3">DUF1749-domain-containing protein</fullName>
    </recommendedName>
</protein>
<evidence type="ECO:0000313" key="2">
    <source>
        <dbReference type="Proteomes" id="UP000094455"/>
    </source>
</evidence>
<dbReference type="RefSeq" id="XP_019015286.1">
    <property type="nucleotide sequence ID" value="XM_019162000.1"/>
</dbReference>
<keyword evidence="2" id="KW-1185">Reference proteome</keyword>
<sequence>MVAIEGTLLEYLPKQFCFEFGNLQSQNVLIFVAGLGDRLATVPYLQALSAALNKIGWSLIQIEFTSSSIGWGTGSLERDNSEISSLVKFLKSEEGGSRKKLGIMGHSTGCQNTIYYFTRAKRDQDYIELDFGILQAGISDREAAYLLMSIDLIEEANALAKKYIDEGHPKELMPHKYTVNFFDTPINAYRWYSLYSKNGDDDYFSSYLTDDDLRSTYGKFDKPLLVLYSASDEYVPEFVDKELIMKRFQAATTPGMWSPYSRLVDGGLHALGKGSKPTAINEAVSTTIKFIESL</sequence>
<dbReference type="Pfam" id="PF08538">
    <property type="entry name" value="DUF1749"/>
    <property type="match status" value="1"/>
</dbReference>